<dbReference type="EMBL" id="JAHWXN010000002">
    <property type="protein sequence ID" value="MCK2037902.1"/>
    <property type="molecule type" value="Genomic_DNA"/>
</dbReference>
<feature type="transmembrane region" description="Helical" evidence="1">
    <location>
        <begin position="74"/>
        <end position="91"/>
    </location>
</feature>
<feature type="transmembrane region" description="Helical" evidence="1">
    <location>
        <begin position="144"/>
        <end position="163"/>
    </location>
</feature>
<organism evidence="2 3">
    <name type="scientific">Microbacterium croceum</name>
    <dbReference type="NCBI Taxonomy" id="2851645"/>
    <lineage>
        <taxon>Bacteria</taxon>
        <taxon>Bacillati</taxon>
        <taxon>Actinomycetota</taxon>
        <taxon>Actinomycetes</taxon>
        <taxon>Micrococcales</taxon>
        <taxon>Microbacteriaceae</taxon>
        <taxon>Microbacterium</taxon>
    </lineage>
</organism>
<feature type="transmembrane region" description="Helical" evidence="1">
    <location>
        <begin position="44"/>
        <end position="62"/>
    </location>
</feature>
<evidence type="ECO:0000256" key="1">
    <source>
        <dbReference type="SAM" id="Phobius"/>
    </source>
</evidence>
<keyword evidence="1" id="KW-1133">Transmembrane helix</keyword>
<reference evidence="2 3" key="1">
    <citation type="submission" date="2021-06" db="EMBL/GenBank/DDBJ databases">
        <title>Genome-based taxonomic framework of Microbacterium strains isolated from marine environment, the description of four new species and reclassification of four preexisting species.</title>
        <authorList>
            <person name="Lee S.D."/>
            <person name="Kim S.-M."/>
            <person name="Byeon Y.-S."/>
            <person name="Yang H.L."/>
            <person name="Kim I.S."/>
        </authorList>
    </citation>
    <scope>NUCLEOTIDE SEQUENCE [LARGE SCALE GENOMIC DNA]</scope>
    <source>
        <strain evidence="2 3">SSW1-49</strain>
    </source>
</reference>
<comment type="caution">
    <text evidence="2">The sequence shown here is derived from an EMBL/GenBank/DDBJ whole genome shotgun (WGS) entry which is preliminary data.</text>
</comment>
<accession>A0ABT0FIL2</accession>
<keyword evidence="1" id="KW-0472">Membrane</keyword>
<protein>
    <recommendedName>
        <fullName evidence="4">Signal transduction histidine kinase subgroup 3 dimerisation and phosphoacceptor domain-containing protein</fullName>
    </recommendedName>
</protein>
<keyword evidence="3" id="KW-1185">Reference proteome</keyword>
<evidence type="ECO:0008006" key="4">
    <source>
        <dbReference type="Google" id="ProtNLM"/>
    </source>
</evidence>
<keyword evidence="1" id="KW-0812">Transmembrane</keyword>
<evidence type="ECO:0000313" key="2">
    <source>
        <dbReference type="EMBL" id="MCK2037902.1"/>
    </source>
</evidence>
<dbReference type="Proteomes" id="UP001300096">
    <property type="component" value="Unassembled WGS sequence"/>
</dbReference>
<feature type="transmembrane region" description="Helical" evidence="1">
    <location>
        <begin position="97"/>
        <end position="113"/>
    </location>
</feature>
<gene>
    <name evidence="2" type="ORF">KZC51_17370</name>
</gene>
<dbReference type="RefSeq" id="WP_247631260.1">
    <property type="nucleotide sequence ID" value="NZ_JAHWXN010000002.1"/>
</dbReference>
<evidence type="ECO:0000313" key="3">
    <source>
        <dbReference type="Proteomes" id="UP001300096"/>
    </source>
</evidence>
<name>A0ABT0FIL2_9MICO</name>
<sequence length="348" mass="36974">MSTRTLLGRGARGALLWISLVTLSAPVVGGMVKGSFARADNWPLHVAVVGALLGVTGLLLPWEARLRTGLQWRPLVIVAAAVITASVVLLIDTPAYEPSMFTMAVALCGFVILSGHAKLGATVGFVLIAARGIAVVMIVDSPGILYVVDIYPILMLSLALVWLHYAHVRARREAGFRARSAIALRQLQKRERELAQLRMHTSVASSGARSALERIVATEELTPDLALDIRIAEAALRDHIRCAVLEHPQLTDAIAAARRRGASVLLLDARSGARPSGEQIGDGLAQELAACVRGASAQDQVTIRVLSGSPGDPVAVSVLIDRADGSDDLFVLEADGDRRPDVDPRLLG</sequence>
<proteinExistence type="predicted"/>
<feature type="transmembrane region" description="Helical" evidence="1">
    <location>
        <begin position="12"/>
        <end position="32"/>
    </location>
</feature>